<organism evidence="1 2">
    <name type="scientific">Caenimonas koreensis DSM 17982</name>
    <dbReference type="NCBI Taxonomy" id="1121255"/>
    <lineage>
        <taxon>Bacteria</taxon>
        <taxon>Pseudomonadati</taxon>
        <taxon>Pseudomonadota</taxon>
        <taxon>Betaproteobacteria</taxon>
        <taxon>Burkholderiales</taxon>
        <taxon>Comamonadaceae</taxon>
        <taxon>Caenimonas</taxon>
    </lineage>
</organism>
<gene>
    <name evidence="1" type="ORF">GHT07_19440</name>
</gene>
<accession>A0A844B8H2</accession>
<keyword evidence="2" id="KW-1185">Reference proteome</keyword>
<dbReference type="RefSeq" id="WP_153586765.1">
    <property type="nucleotide sequence ID" value="NZ_WJBU01000025.1"/>
</dbReference>
<comment type="caution">
    <text evidence="1">The sequence shown here is derived from an EMBL/GenBank/DDBJ whole genome shotgun (WGS) entry which is preliminary data.</text>
</comment>
<protein>
    <recommendedName>
        <fullName evidence="3">PilZ domain-containing protein</fullName>
    </recommendedName>
</protein>
<dbReference type="EMBL" id="WJBU01000025">
    <property type="protein sequence ID" value="MRD49452.1"/>
    <property type="molecule type" value="Genomic_DNA"/>
</dbReference>
<evidence type="ECO:0000313" key="2">
    <source>
        <dbReference type="Proteomes" id="UP000487350"/>
    </source>
</evidence>
<dbReference type="OrthoDB" id="9966808at2"/>
<reference evidence="1 2" key="1">
    <citation type="submission" date="2019-11" db="EMBL/GenBank/DDBJ databases">
        <title>Caenimonas koreensis gen. nov., sp. nov., isolated from activated sludge.</title>
        <authorList>
            <person name="Seung H.R."/>
        </authorList>
    </citation>
    <scope>NUCLEOTIDE SEQUENCE [LARGE SCALE GENOMIC DNA]</scope>
    <source>
        <strain evidence="1 2">EMB320</strain>
    </source>
</reference>
<evidence type="ECO:0000313" key="1">
    <source>
        <dbReference type="EMBL" id="MRD49452.1"/>
    </source>
</evidence>
<name>A0A844B8H2_9BURK</name>
<sequence>MKHGPVPIEATFTITGRGLVAVVSDQMPLSVGKRLRATIILPNGERREFIAWKEWLLRRQPVPHEKDAFLLVEATTAEVPNGSSIEVADDAI</sequence>
<evidence type="ECO:0008006" key="3">
    <source>
        <dbReference type="Google" id="ProtNLM"/>
    </source>
</evidence>
<dbReference type="Proteomes" id="UP000487350">
    <property type="component" value="Unassembled WGS sequence"/>
</dbReference>
<dbReference type="AlphaFoldDB" id="A0A844B8H2"/>
<proteinExistence type="predicted"/>